<evidence type="ECO:0000256" key="2">
    <source>
        <dbReference type="ARBA" id="ARBA00022692"/>
    </source>
</evidence>
<feature type="transmembrane region" description="Helical" evidence="5">
    <location>
        <begin position="368"/>
        <end position="389"/>
    </location>
</feature>
<dbReference type="PANTHER" id="PTHR11814">
    <property type="entry name" value="SULFATE TRANSPORTER"/>
    <property type="match status" value="1"/>
</dbReference>
<dbReference type="InterPro" id="IPR001902">
    <property type="entry name" value="SLC26A/SulP_fam"/>
</dbReference>
<feature type="transmembrane region" description="Helical" evidence="5">
    <location>
        <begin position="103"/>
        <end position="120"/>
    </location>
</feature>
<accession>A0A7W7YPD8</accession>
<dbReference type="GO" id="GO:0016020">
    <property type="term" value="C:membrane"/>
    <property type="evidence" value="ECO:0007669"/>
    <property type="project" value="UniProtKB-SubCell"/>
</dbReference>
<feature type="transmembrane region" description="Helical" evidence="5">
    <location>
        <begin position="215"/>
        <end position="232"/>
    </location>
</feature>
<gene>
    <name evidence="7" type="ORF">HNQ64_004186</name>
</gene>
<dbReference type="InterPro" id="IPR011547">
    <property type="entry name" value="SLC26A/SulP_dom"/>
</dbReference>
<dbReference type="Proteomes" id="UP000534294">
    <property type="component" value="Unassembled WGS sequence"/>
</dbReference>
<comment type="subcellular location">
    <subcellularLocation>
        <location evidence="1">Membrane</location>
        <topology evidence="1">Multi-pass membrane protein</topology>
    </subcellularLocation>
</comment>
<feature type="transmembrane region" description="Helical" evidence="5">
    <location>
        <begin position="396"/>
        <end position="413"/>
    </location>
</feature>
<evidence type="ECO:0000313" key="8">
    <source>
        <dbReference type="Proteomes" id="UP000534294"/>
    </source>
</evidence>
<evidence type="ECO:0000256" key="1">
    <source>
        <dbReference type="ARBA" id="ARBA00004141"/>
    </source>
</evidence>
<dbReference type="InterPro" id="IPR002645">
    <property type="entry name" value="STAS_dom"/>
</dbReference>
<dbReference type="InterPro" id="IPR036513">
    <property type="entry name" value="STAS_dom_sf"/>
</dbReference>
<name>A0A7W7YPD8_9BACT</name>
<feature type="transmembrane region" description="Helical" evidence="5">
    <location>
        <begin position="126"/>
        <end position="147"/>
    </location>
</feature>
<dbReference type="RefSeq" id="WP_184212109.1">
    <property type="nucleotide sequence ID" value="NZ_JACHIF010000010.1"/>
</dbReference>
<keyword evidence="4 5" id="KW-0472">Membrane</keyword>
<keyword evidence="2 5" id="KW-0812">Transmembrane</keyword>
<dbReference type="Pfam" id="PF00916">
    <property type="entry name" value="Sulfate_transp"/>
    <property type="match status" value="1"/>
</dbReference>
<feature type="transmembrane region" description="Helical" evidence="5">
    <location>
        <begin position="425"/>
        <end position="455"/>
    </location>
</feature>
<dbReference type="SUPFAM" id="SSF52091">
    <property type="entry name" value="SpoIIaa-like"/>
    <property type="match status" value="1"/>
</dbReference>
<dbReference type="EMBL" id="JACHIF010000010">
    <property type="protein sequence ID" value="MBB5039908.1"/>
    <property type="molecule type" value="Genomic_DNA"/>
</dbReference>
<feature type="transmembrane region" description="Helical" evidence="5">
    <location>
        <begin position="159"/>
        <end position="177"/>
    </location>
</feature>
<evidence type="ECO:0000313" key="7">
    <source>
        <dbReference type="EMBL" id="MBB5039908.1"/>
    </source>
</evidence>
<keyword evidence="8" id="KW-1185">Reference proteome</keyword>
<organism evidence="7 8">
    <name type="scientific">Prosthecobacter dejongeii</name>
    <dbReference type="NCBI Taxonomy" id="48465"/>
    <lineage>
        <taxon>Bacteria</taxon>
        <taxon>Pseudomonadati</taxon>
        <taxon>Verrucomicrobiota</taxon>
        <taxon>Verrucomicrobiia</taxon>
        <taxon>Verrucomicrobiales</taxon>
        <taxon>Verrucomicrobiaceae</taxon>
        <taxon>Prosthecobacter</taxon>
    </lineage>
</organism>
<evidence type="ECO:0000256" key="5">
    <source>
        <dbReference type="SAM" id="Phobius"/>
    </source>
</evidence>
<protein>
    <submittedName>
        <fullName evidence="7">SulP family sulfate permease</fullName>
    </submittedName>
</protein>
<feature type="transmembrane region" description="Helical" evidence="5">
    <location>
        <begin position="239"/>
        <end position="256"/>
    </location>
</feature>
<dbReference type="Pfam" id="PF01740">
    <property type="entry name" value="STAS"/>
    <property type="match status" value="1"/>
</dbReference>
<comment type="caution">
    <text evidence="7">The sequence shown here is derived from an EMBL/GenBank/DDBJ whole genome shotgun (WGS) entry which is preliminary data.</text>
</comment>
<feature type="domain" description="STAS" evidence="6">
    <location>
        <begin position="478"/>
        <end position="591"/>
    </location>
</feature>
<dbReference type="PROSITE" id="PS50801">
    <property type="entry name" value="STAS"/>
    <property type="match status" value="1"/>
</dbReference>
<dbReference type="CDD" id="cd07042">
    <property type="entry name" value="STAS_SulP_like_sulfate_transporter"/>
    <property type="match status" value="1"/>
</dbReference>
<proteinExistence type="predicted"/>
<evidence type="ECO:0000256" key="4">
    <source>
        <dbReference type="ARBA" id="ARBA00023136"/>
    </source>
</evidence>
<dbReference type="AlphaFoldDB" id="A0A7W7YPD8"/>
<sequence length="622" mass="67126">MSGPSTPSWWQIARNLARQGRSWLSENLADTGLDPLPIRRWLRGYGPRRFQADLKAGTSVALLDIPQGMAYAAIAGLPLQFGTTCSAVAGIVGALFLSSRYTVLGPTNATAFMIFSYFAADAHLDRITLMPLLVFMVGTLLLIGSFIKVAELAQYISRAVMVAYITGAAMLIIANQAGNVLGIGTRTIAEDGQVFQPRTFPGIVWQLLQNLSQTHWESLLIAALTAGIYWGIRRLRPTWPSLAIALVGASLIGLGMKTLNITIPTFQDAQFTWLDLLPPFPDFASPKFLSDFSRLFGLAIALAFLATLESSTMGKTLSGLKGQRVDPNQDMFGLGMANLSCAYLSGMPCSGSMVRSTLNFASGARTPVASLVNGLACLLGALTLGSLVVYIPKASLAVLIICVALSLINKRHVRICLQATGSDALTFLVTLAATLMVPLHVAIFTGVGVSLMLYLRKASRPSLIEYEFNEEGNLAEASQPGMRQNPAISIVHVEGELFFGAAELFRSQVQQACADPNLRIIILRLKNARHMDATSVMAMEDLVRALRADGRDLLISGVMKDIYRVLRDAGMVEVIGKDNLFPSSPSNPNVATRNALKRAQQILGTTEAEVKIFFDPGKKKEA</sequence>
<evidence type="ECO:0000259" key="6">
    <source>
        <dbReference type="PROSITE" id="PS50801"/>
    </source>
</evidence>
<reference evidence="7 8" key="1">
    <citation type="submission" date="2020-08" db="EMBL/GenBank/DDBJ databases">
        <title>Genomic Encyclopedia of Type Strains, Phase IV (KMG-IV): sequencing the most valuable type-strain genomes for metagenomic binning, comparative biology and taxonomic classification.</title>
        <authorList>
            <person name="Goeker M."/>
        </authorList>
    </citation>
    <scope>NUCLEOTIDE SEQUENCE [LARGE SCALE GENOMIC DNA]</scope>
    <source>
        <strain evidence="7 8">DSM 12251</strain>
    </source>
</reference>
<dbReference type="Gene3D" id="3.30.750.24">
    <property type="entry name" value="STAS domain"/>
    <property type="match status" value="1"/>
</dbReference>
<evidence type="ECO:0000256" key="3">
    <source>
        <dbReference type="ARBA" id="ARBA00022989"/>
    </source>
</evidence>
<feature type="transmembrane region" description="Helical" evidence="5">
    <location>
        <begin position="69"/>
        <end position="96"/>
    </location>
</feature>
<dbReference type="GO" id="GO:0055085">
    <property type="term" value="P:transmembrane transport"/>
    <property type="evidence" value="ECO:0007669"/>
    <property type="project" value="InterPro"/>
</dbReference>
<keyword evidence="3 5" id="KW-1133">Transmembrane helix</keyword>
<feature type="transmembrane region" description="Helical" evidence="5">
    <location>
        <begin position="292"/>
        <end position="310"/>
    </location>
</feature>